<evidence type="ECO:0000256" key="1">
    <source>
        <dbReference type="SAM" id="Phobius"/>
    </source>
</evidence>
<organism evidence="2 3">
    <name type="scientific">Cohnella terricola</name>
    <dbReference type="NCBI Taxonomy" id="1289167"/>
    <lineage>
        <taxon>Bacteria</taxon>
        <taxon>Bacillati</taxon>
        <taxon>Bacillota</taxon>
        <taxon>Bacilli</taxon>
        <taxon>Bacillales</taxon>
        <taxon>Paenibacillaceae</taxon>
        <taxon>Cohnella</taxon>
    </lineage>
</organism>
<dbReference type="AlphaFoldDB" id="A0A559J601"/>
<protein>
    <recommendedName>
        <fullName evidence="4">Protein-export membrane protein SecG</fullName>
    </recommendedName>
</protein>
<evidence type="ECO:0000313" key="3">
    <source>
        <dbReference type="Proteomes" id="UP000316330"/>
    </source>
</evidence>
<dbReference type="EMBL" id="VNJJ01000023">
    <property type="protein sequence ID" value="TVX95303.1"/>
    <property type="molecule type" value="Genomic_DNA"/>
</dbReference>
<dbReference type="RefSeq" id="WP_144707124.1">
    <property type="nucleotide sequence ID" value="NZ_VNJJ01000023.1"/>
</dbReference>
<keyword evidence="3" id="KW-1185">Reference proteome</keyword>
<evidence type="ECO:0000313" key="2">
    <source>
        <dbReference type="EMBL" id="TVX95303.1"/>
    </source>
</evidence>
<sequence>MNTNIMLLIILIVMVAAAVLTIRVGTSLGNKDANGSYFANTGRKLGRLLAIYGVVIIAALAIFVAVLRS</sequence>
<keyword evidence="1" id="KW-0812">Transmembrane</keyword>
<gene>
    <name evidence="2" type="ORF">FPZ45_23655</name>
</gene>
<reference evidence="2 3" key="1">
    <citation type="submission" date="2019-07" db="EMBL/GenBank/DDBJ databases">
        <authorList>
            <person name="Kim J."/>
        </authorList>
    </citation>
    <scope>NUCLEOTIDE SEQUENCE [LARGE SCALE GENOMIC DNA]</scope>
    <source>
        <strain evidence="2 3">G13</strain>
    </source>
</reference>
<dbReference type="Proteomes" id="UP000316330">
    <property type="component" value="Unassembled WGS sequence"/>
</dbReference>
<evidence type="ECO:0008006" key="4">
    <source>
        <dbReference type="Google" id="ProtNLM"/>
    </source>
</evidence>
<keyword evidence="1" id="KW-0472">Membrane</keyword>
<proteinExistence type="predicted"/>
<keyword evidence="1" id="KW-1133">Transmembrane helix</keyword>
<name>A0A559J601_9BACL</name>
<dbReference type="OrthoDB" id="10010878at2"/>
<feature type="transmembrane region" description="Helical" evidence="1">
    <location>
        <begin position="45"/>
        <end position="67"/>
    </location>
</feature>
<accession>A0A559J601</accession>
<comment type="caution">
    <text evidence="2">The sequence shown here is derived from an EMBL/GenBank/DDBJ whole genome shotgun (WGS) entry which is preliminary data.</text>
</comment>
<feature type="transmembrane region" description="Helical" evidence="1">
    <location>
        <begin position="7"/>
        <end position="25"/>
    </location>
</feature>